<proteinExistence type="predicted"/>
<evidence type="ECO:0000313" key="1">
    <source>
        <dbReference type="EMBL" id="EZF50585.1"/>
    </source>
</evidence>
<sequence length="133" mass="14709">MSYPGGRGRYWRTIPASISSPLVRWLVPCIDFVLPPKLIIASPCKTGRTKPEQRLLGFLWFVGPSKGALWLQHSIPRSSSDCQPVRGPWLEESFQQASSRLPPSIPSIRSFAVLTEDASTIKWSSTAGTQLVS</sequence>
<dbReference type="AlphaFoldDB" id="A0A022VWZ4"/>
<reference evidence="1" key="1">
    <citation type="submission" date="2014-02" db="EMBL/GenBank/DDBJ databases">
        <title>The Genome Sequence of Trichophyton rubrum (morphotype fischeri) CBS 288.86.</title>
        <authorList>
            <consortium name="The Broad Institute Genomics Platform"/>
            <person name="Cuomo C.A."/>
            <person name="White T.C."/>
            <person name="Graser Y."/>
            <person name="Martinez-Rossi N."/>
            <person name="Heitman J."/>
            <person name="Young S.K."/>
            <person name="Zeng Q."/>
            <person name="Gargeya S."/>
            <person name="Abouelleil A."/>
            <person name="Alvarado L."/>
            <person name="Chapman S.B."/>
            <person name="Gainer-Dewar J."/>
            <person name="Goldberg J."/>
            <person name="Griggs A."/>
            <person name="Gujja S."/>
            <person name="Hansen M."/>
            <person name="Howarth C."/>
            <person name="Imamovic A."/>
            <person name="Larimer J."/>
            <person name="Martinez D."/>
            <person name="Murphy C."/>
            <person name="Pearson M.D."/>
            <person name="Persinoti G."/>
            <person name="Poon T."/>
            <person name="Priest M."/>
            <person name="Roberts A.D."/>
            <person name="Saif S."/>
            <person name="Shea T.D."/>
            <person name="Sykes S.N."/>
            <person name="Wortman J."/>
            <person name="Nusbaum C."/>
            <person name="Birren B."/>
        </authorList>
    </citation>
    <scope>NUCLEOTIDE SEQUENCE [LARGE SCALE GENOMIC DNA]</scope>
    <source>
        <strain evidence="1">CBS 288.86</strain>
    </source>
</reference>
<accession>A0A022VWZ4</accession>
<dbReference type="Proteomes" id="UP000023758">
    <property type="component" value="Unassembled WGS sequence"/>
</dbReference>
<dbReference type="EMBL" id="KK207883">
    <property type="protein sequence ID" value="EZF50585.1"/>
    <property type="molecule type" value="Genomic_DNA"/>
</dbReference>
<protein>
    <submittedName>
        <fullName evidence="1">Uncharacterized protein</fullName>
    </submittedName>
</protein>
<dbReference type="HOGENOM" id="CLU_1908201_0_0_1"/>
<name>A0A022VWZ4_TRIRU</name>
<organism evidence="1">
    <name type="scientific">Trichophyton rubrum CBS 288.86</name>
    <dbReference type="NCBI Taxonomy" id="1215330"/>
    <lineage>
        <taxon>Eukaryota</taxon>
        <taxon>Fungi</taxon>
        <taxon>Dikarya</taxon>
        <taxon>Ascomycota</taxon>
        <taxon>Pezizomycotina</taxon>
        <taxon>Eurotiomycetes</taxon>
        <taxon>Eurotiomycetidae</taxon>
        <taxon>Onygenales</taxon>
        <taxon>Arthrodermataceae</taxon>
        <taxon>Trichophyton</taxon>
    </lineage>
</organism>
<gene>
    <name evidence="1" type="ORF">H103_06007</name>
</gene>